<feature type="domain" description="Tyrosine specific protein phosphatases" evidence="1">
    <location>
        <begin position="74"/>
        <end position="130"/>
    </location>
</feature>
<evidence type="ECO:0000259" key="1">
    <source>
        <dbReference type="PROSITE" id="PS50056"/>
    </source>
</evidence>
<organism evidence="2">
    <name type="scientific">freshwater metagenome</name>
    <dbReference type="NCBI Taxonomy" id="449393"/>
    <lineage>
        <taxon>unclassified sequences</taxon>
        <taxon>metagenomes</taxon>
        <taxon>ecological metagenomes</taxon>
    </lineage>
</organism>
<accession>A0A6J6ESC1</accession>
<dbReference type="SUPFAM" id="SSF52799">
    <property type="entry name" value="(Phosphotyrosine protein) phosphatases II"/>
    <property type="match status" value="1"/>
</dbReference>
<dbReference type="Gene3D" id="3.90.190.10">
    <property type="entry name" value="Protein tyrosine phosphatase superfamily"/>
    <property type="match status" value="1"/>
</dbReference>
<dbReference type="PROSITE" id="PS50056">
    <property type="entry name" value="TYR_PHOSPHATASE_2"/>
    <property type="match status" value="1"/>
</dbReference>
<sequence length="161" mass="18095">MYPQLFSEIAPNLFQGGTDDLDVIHLAVTNNRKRTDLPFDAIVTMYAWARPADWQVQEFRYGVPDASISDIDLSRLHQAVQFGYDRWKAGDRVLIRCQAGLNRSGLVLALILIKDGATPEDAINLIRTHRGPDALFNLNFANWLIEDGLHFLGMSPSQQVA</sequence>
<gene>
    <name evidence="2" type="ORF">UFOPK1683_01037</name>
</gene>
<dbReference type="Pfam" id="PF00782">
    <property type="entry name" value="DSPc"/>
    <property type="match status" value="1"/>
</dbReference>
<dbReference type="InterPro" id="IPR000340">
    <property type="entry name" value="Dual-sp_phosphatase_cat-dom"/>
</dbReference>
<name>A0A6J6ESC1_9ZZZZ</name>
<reference evidence="2" key="1">
    <citation type="submission" date="2020-05" db="EMBL/GenBank/DDBJ databases">
        <authorList>
            <person name="Chiriac C."/>
            <person name="Salcher M."/>
            <person name="Ghai R."/>
            <person name="Kavagutti S V."/>
        </authorList>
    </citation>
    <scope>NUCLEOTIDE SEQUENCE</scope>
</reference>
<proteinExistence type="predicted"/>
<evidence type="ECO:0000313" key="2">
    <source>
        <dbReference type="EMBL" id="CAB4577503.1"/>
    </source>
</evidence>
<dbReference type="InterPro" id="IPR029021">
    <property type="entry name" value="Prot-tyrosine_phosphatase-like"/>
</dbReference>
<protein>
    <submittedName>
        <fullName evidence="2">Unannotated protein</fullName>
    </submittedName>
</protein>
<dbReference type="AlphaFoldDB" id="A0A6J6ESC1"/>
<dbReference type="InterPro" id="IPR000387">
    <property type="entry name" value="Tyr_Pase_dom"/>
</dbReference>
<dbReference type="EMBL" id="CAEZTL010000139">
    <property type="protein sequence ID" value="CAB4577503.1"/>
    <property type="molecule type" value="Genomic_DNA"/>
</dbReference>